<comment type="subcellular location">
    <subcellularLocation>
        <location evidence="3">Late endosome membrane</location>
        <topology evidence="3">Peripheral membrane protein</topology>
        <orientation evidence="3">Cytoplasmic side</orientation>
    </subcellularLocation>
    <subcellularLocation>
        <location evidence="3">Lysosome membrane</location>
        <topology evidence="3">Peripheral membrane protein</topology>
        <orientation evidence="3">Cytoplasmic side</orientation>
    </subcellularLocation>
    <text evidence="3">Cytoplasmic, peripheral membrane protein associated with late endosomes/lysosomes.</text>
</comment>
<dbReference type="InterPro" id="IPR038132">
    <property type="entry name" value="Vps16_C_sf"/>
</dbReference>
<dbReference type="PANTHER" id="PTHR12811:SF0">
    <property type="entry name" value="VACUOLAR PROTEIN SORTING-ASSOCIATED PROTEIN 16 HOMOLOG"/>
    <property type="match status" value="1"/>
</dbReference>
<dbReference type="Gene3D" id="1.10.150.780">
    <property type="entry name" value="Vps16, C-terminal region"/>
    <property type="match status" value="1"/>
</dbReference>
<dbReference type="SUPFAM" id="SSF50978">
    <property type="entry name" value="WD40 repeat-like"/>
    <property type="match status" value="1"/>
</dbReference>
<organism evidence="6">
    <name type="scientific">Megafenestra aurita</name>
    <dbReference type="NCBI Taxonomy" id="2291010"/>
    <lineage>
        <taxon>Eukaryota</taxon>
        <taxon>Metazoa</taxon>
        <taxon>Ecdysozoa</taxon>
        <taxon>Arthropoda</taxon>
        <taxon>Crustacea</taxon>
        <taxon>Branchiopoda</taxon>
        <taxon>Diplostraca</taxon>
        <taxon>Cladocera</taxon>
        <taxon>Anomopoda</taxon>
        <taxon>Daphniidae</taxon>
        <taxon>Megafenestra</taxon>
    </lineage>
</organism>
<dbReference type="Pfam" id="PF04841">
    <property type="entry name" value="Vps16_N"/>
    <property type="match status" value="1"/>
</dbReference>
<accession>A0A4Y7NHX2</accession>
<reference evidence="6" key="1">
    <citation type="submission" date="2018-08" db="EMBL/GenBank/DDBJ databases">
        <authorList>
            <person name="Cornetti L."/>
        </authorList>
    </citation>
    <scope>NUCLEOTIDE SEQUENCE</scope>
    <source>
        <strain evidence="6">CH-H-2</strain>
    </source>
</reference>
<proteinExistence type="evidence at transcript level"/>
<dbReference type="GO" id="GO:0005765">
    <property type="term" value="C:lysosomal membrane"/>
    <property type="evidence" value="ECO:0007669"/>
    <property type="project" value="UniProtKB-SubCell"/>
</dbReference>
<evidence type="ECO:0000259" key="5">
    <source>
        <dbReference type="Pfam" id="PF04841"/>
    </source>
</evidence>
<dbReference type="GO" id="GO:0003779">
    <property type="term" value="F:actin binding"/>
    <property type="evidence" value="ECO:0007669"/>
    <property type="project" value="TreeGrafter"/>
</dbReference>
<dbReference type="GO" id="GO:0033263">
    <property type="term" value="C:CORVET complex"/>
    <property type="evidence" value="ECO:0007669"/>
    <property type="project" value="UniProtKB-UniRule"/>
</dbReference>
<feature type="domain" description="Vps16 N-terminal" evidence="5">
    <location>
        <begin position="3"/>
        <end position="385"/>
    </location>
</feature>
<dbReference type="GO" id="GO:0006886">
    <property type="term" value="P:intracellular protein transport"/>
    <property type="evidence" value="ECO:0007669"/>
    <property type="project" value="InterPro"/>
</dbReference>
<keyword evidence="3" id="KW-0813">Transport</keyword>
<dbReference type="GO" id="GO:0042144">
    <property type="term" value="P:vacuole fusion, non-autophagic"/>
    <property type="evidence" value="ECO:0007669"/>
    <property type="project" value="TreeGrafter"/>
</dbReference>
<dbReference type="PIRSF" id="PIRSF007949">
    <property type="entry name" value="VPS16"/>
    <property type="match status" value="1"/>
</dbReference>
<comment type="function">
    <text evidence="3">Plays a role in vesicle-mediated protein trafficking to lysosomal compartments including the endocytic membrane transport and autophagic pathways. Believed to act as a core component of the putative HOPS and CORVET endosomal tethering complexes.</text>
</comment>
<evidence type="ECO:0000256" key="2">
    <source>
        <dbReference type="ARBA" id="ARBA00017947"/>
    </source>
</evidence>
<dbReference type="InterPro" id="IPR015943">
    <property type="entry name" value="WD40/YVTN_repeat-like_dom_sf"/>
</dbReference>
<dbReference type="InterPro" id="IPR006925">
    <property type="entry name" value="Vps16_C"/>
</dbReference>
<dbReference type="InterPro" id="IPR036322">
    <property type="entry name" value="WD40_repeat_dom_sf"/>
</dbReference>
<dbReference type="GO" id="GO:0031902">
    <property type="term" value="C:late endosome membrane"/>
    <property type="evidence" value="ECO:0007669"/>
    <property type="project" value="UniProtKB-SubCell"/>
</dbReference>
<comment type="similarity">
    <text evidence="1 3">Belongs to the VPS16 family.</text>
</comment>
<gene>
    <name evidence="6" type="primary">EOG090X01BU</name>
</gene>
<dbReference type="InterPro" id="IPR016534">
    <property type="entry name" value="VPS16"/>
</dbReference>
<evidence type="ECO:0000256" key="3">
    <source>
        <dbReference type="PIRNR" id="PIRNR007949"/>
    </source>
</evidence>
<keyword evidence="3" id="KW-0458">Lysosome</keyword>
<dbReference type="Gene3D" id="2.130.10.10">
    <property type="entry name" value="YVTN repeat-like/Quinoprotein amine dehydrogenase"/>
    <property type="match status" value="1"/>
</dbReference>
<dbReference type="GO" id="GO:0030897">
    <property type="term" value="C:HOPS complex"/>
    <property type="evidence" value="ECO:0007669"/>
    <property type="project" value="UniProtKB-UniRule"/>
</dbReference>
<dbReference type="GO" id="GO:0016197">
    <property type="term" value="P:endosomal transport"/>
    <property type="evidence" value="ECO:0007669"/>
    <property type="project" value="TreeGrafter"/>
</dbReference>
<keyword evidence="3" id="KW-0653">Protein transport</keyword>
<dbReference type="AlphaFoldDB" id="A0A4Y7NHX2"/>
<dbReference type="EMBL" id="LR022615">
    <property type="protein sequence ID" value="SVE92234.1"/>
    <property type="molecule type" value="mRNA"/>
</dbReference>
<sequence>MGWVDKINLDELKVTVAPSGGPIAVVRDDTKFTAVQTSGKPIIFIFSPSGELRTSIKWSGGKVVAIAWSDSEELLCIQDDGSVSLYDIFGTYQSSFHMGQEAKEMKIIDARTFSTYSGTGLVVLTTNFRFFVINNIKDPRIRRFPDIPGANIAPSCWAAIHGDDRQTRINVAKEKDIYVLDYSEQHVARRVPEISHHHLSIVAIAVSACNKLVALLTDAGVIWIGSSDFRRKFCEHDAQCVSPAVQLVWCGSGAVVLNLGSVLLVLSPSRDNFSLILDSSSHVCPEIDGVRIITNSSHEFLQKVPLPNQEIFRIGSMSPGAILVEASREFQKRSHRAEEYIRLVKNQLEQAVTQCIQAAGNEWQPSVQKMLLRAAQLGKSFLFNKVDPELFVGICQTLRILNAIRYYKIALPLTFKQYEYLGKKGLLDRLILRRQYSTAIQICQFLQLSEGDGIPRVLSEWACYKIKHGIHKMDAEQLANEISAKIGIGTKVSYSSIALKAIECKQEKLAIRLLDFEHRASEQIPLLLKLGQELQALIKAVESGDPNLIYYVLVVLKENYSTDKFYMTIRNYPSVNALYAKLCRTIQMGSLEQIYEQEDNFSAQAMLSVRDSYRAEKLENRLAMLTTAVKQYRQAKIEIAASLAEDQSKLLKIQSAFETKLGCPAVDLSLNETLKLLMRRRDWKETDEMVKKFKVPERRLWWLKVTTFAEIGDWIELEKLSRSKKSPIGYEPFVDVCLEFNNIVEAQRYLPKVEEHLSIKYYVKAKMFTEAAQIAFQRKDTDALHHIQSRCSSNREAVDMINALIAKLVNPAEGQSKR</sequence>
<feature type="domain" description="Vps16 C-terminal" evidence="4">
    <location>
        <begin position="492"/>
        <end position="797"/>
    </location>
</feature>
<protein>
    <recommendedName>
        <fullName evidence="2 3">Vacuolar protein sorting-associated protein 16 homolog</fullName>
    </recommendedName>
</protein>
<dbReference type="InterPro" id="IPR006926">
    <property type="entry name" value="Vps16_N"/>
</dbReference>
<evidence type="ECO:0000313" key="6">
    <source>
        <dbReference type="EMBL" id="SVE92234.1"/>
    </source>
</evidence>
<keyword evidence="3" id="KW-0967">Endosome</keyword>
<dbReference type="PANTHER" id="PTHR12811">
    <property type="entry name" value="VACUOLAR PROTEIN SORTING VPS16"/>
    <property type="match status" value="1"/>
</dbReference>
<dbReference type="Pfam" id="PF04840">
    <property type="entry name" value="Vps16_C"/>
    <property type="match status" value="1"/>
</dbReference>
<name>A0A4Y7NHX2_9CRUS</name>
<evidence type="ECO:0000259" key="4">
    <source>
        <dbReference type="Pfam" id="PF04840"/>
    </source>
</evidence>
<keyword evidence="3" id="KW-0472">Membrane</keyword>
<evidence type="ECO:0000256" key="1">
    <source>
        <dbReference type="ARBA" id="ARBA00009250"/>
    </source>
</evidence>